<dbReference type="KEGG" id="sgrg:L0C25_15915"/>
<feature type="compositionally biased region" description="Basic and acidic residues" evidence="2">
    <location>
        <begin position="165"/>
        <end position="178"/>
    </location>
</feature>
<dbReference type="AlphaFoldDB" id="A0AA46TF65"/>
<keyword evidence="3" id="KW-1133">Transmembrane helix</keyword>
<evidence type="ECO:0000313" key="5">
    <source>
        <dbReference type="EMBL" id="UYM04025.1"/>
    </source>
</evidence>
<evidence type="ECO:0000256" key="2">
    <source>
        <dbReference type="SAM" id="MobiDB-lite"/>
    </source>
</evidence>
<feature type="region of interest" description="Disordered" evidence="2">
    <location>
        <begin position="144"/>
        <end position="185"/>
    </location>
</feature>
<feature type="transmembrane region" description="Helical" evidence="3">
    <location>
        <begin position="116"/>
        <end position="136"/>
    </location>
</feature>
<dbReference type="Gene3D" id="3.40.630.190">
    <property type="entry name" value="LCP protein"/>
    <property type="match status" value="1"/>
</dbReference>
<evidence type="ECO:0000313" key="6">
    <source>
        <dbReference type="Proteomes" id="UP001164390"/>
    </source>
</evidence>
<accession>A0AA46TF65</accession>
<comment type="similarity">
    <text evidence="1">Belongs to the LytR/CpsA/Psr (LCP) family.</text>
</comment>
<evidence type="ECO:0000259" key="4">
    <source>
        <dbReference type="Pfam" id="PF03816"/>
    </source>
</evidence>
<organism evidence="5 6">
    <name type="scientific">Solicola gregarius</name>
    <dbReference type="NCBI Taxonomy" id="2908642"/>
    <lineage>
        <taxon>Bacteria</taxon>
        <taxon>Bacillati</taxon>
        <taxon>Actinomycetota</taxon>
        <taxon>Actinomycetes</taxon>
        <taxon>Propionibacteriales</taxon>
        <taxon>Nocardioidaceae</taxon>
        <taxon>Solicola</taxon>
    </lineage>
</organism>
<sequence length="426" mass="45485">MPERPNSDGSSSDDAYSWLYDGQSQQPSGQPQRPPDPDATQAVDAPGSQPPAQPPGGDATQAMGAQQQYPQQPPAGGTEPLPPPNLPPPGSGDAQQPPRERPPKPPRRWKHPVRNIILIVVLVWIVFMIAVPLWAWSKIEKVDAEPDGDRPGDQPGTTYLLVGSDSREGLSDEEKKDLSTGSVGGQRTDTMLLMHVGSGPTALISIPRDSMVDVPGEGEQQINGAYAIGGADKLVETIEQNTGIRVDDYVEIGFGGFADIVDALGGIEICTDQKIDDKDSGAHFEKGCQDVDGADALAFSRVRKAFATSDLQRVQNQRQVLGNISDKAKSPWTFLNPVRYFKLSSSAADSLTIGKNVGPISLGRFAWSLGGAMSGDGLNCTVPITGADANTWDEERSKKLFELIADDDTESIGDDICTETGLPKGF</sequence>
<feature type="compositionally biased region" description="Low complexity" evidence="2">
    <location>
        <begin position="55"/>
        <end position="79"/>
    </location>
</feature>
<dbReference type="Pfam" id="PF03816">
    <property type="entry name" value="LytR_cpsA_psr"/>
    <property type="match status" value="1"/>
</dbReference>
<keyword evidence="6" id="KW-1185">Reference proteome</keyword>
<reference evidence="5" key="1">
    <citation type="submission" date="2022-01" db="EMBL/GenBank/DDBJ databases">
        <title>Nocardioidaceae gen. sp. A5X3R13.</title>
        <authorList>
            <person name="Lopez Marin M.A."/>
            <person name="Uhlik O."/>
        </authorList>
    </citation>
    <scope>NUCLEOTIDE SEQUENCE</scope>
    <source>
        <strain evidence="5">A5X3R13</strain>
    </source>
</reference>
<name>A0AA46TF65_9ACTN</name>
<feature type="compositionally biased region" description="Pro residues" evidence="2">
    <location>
        <begin position="80"/>
        <end position="90"/>
    </location>
</feature>
<feature type="region of interest" description="Disordered" evidence="2">
    <location>
        <begin position="1"/>
        <end position="109"/>
    </location>
</feature>
<dbReference type="InterPro" id="IPR004474">
    <property type="entry name" value="LytR_CpsA_psr"/>
</dbReference>
<dbReference type="InterPro" id="IPR050922">
    <property type="entry name" value="LytR/CpsA/Psr_CW_biosynth"/>
</dbReference>
<evidence type="ECO:0000256" key="1">
    <source>
        <dbReference type="ARBA" id="ARBA00006068"/>
    </source>
</evidence>
<evidence type="ECO:0000256" key="3">
    <source>
        <dbReference type="SAM" id="Phobius"/>
    </source>
</evidence>
<dbReference type="PANTHER" id="PTHR33392:SF6">
    <property type="entry name" value="POLYISOPRENYL-TEICHOIC ACID--PEPTIDOGLYCAN TEICHOIC ACID TRANSFERASE TAGU"/>
    <property type="match status" value="1"/>
</dbReference>
<proteinExistence type="inferred from homology"/>
<dbReference type="Proteomes" id="UP001164390">
    <property type="component" value="Chromosome"/>
</dbReference>
<feature type="compositionally biased region" description="Low complexity" evidence="2">
    <location>
        <begin position="21"/>
        <end position="31"/>
    </location>
</feature>
<dbReference type="PANTHER" id="PTHR33392">
    <property type="entry name" value="POLYISOPRENYL-TEICHOIC ACID--PEPTIDOGLYCAN TEICHOIC ACID TRANSFERASE TAGU"/>
    <property type="match status" value="1"/>
</dbReference>
<protein>
    <submittedName>
        <fullName evidence="5">LCP family protein</fullName>
    </submittedName>
</protein>
<gene>
    <name evidence="5" type="ORF">L0C25_15915</name>
</gene>
<dbReference type="EMBL" id="CP094970">
    <property type="protein sequence ID" value="UYM04025.1"/>
    <property type="molecule type" value="Genomic_DNA"/>
</dbReference>
<dbReference type="NCBIfam" id="TIGR00350">
    <property type="entry name" value="lytR_cpsA_psr"/>
    <property type="match status" value="1"/>
</dbReference>
<feature type="domain" description="Cell envelope-related transcriptional attenuator" evidence="4">
    <location>
        <begin position="187"/>
        <end position="329"/>
    </location>
</feature>
<keyword evidence="3" id="KW-0812">Transmembrane</keyword>
<keyword evidence="3" id="KW-0472">Membrane</keyword>
<dbReference type="RefSeq" id="WP_271632667.1">
    <property type="nucleotide sequence ID" value="NZ_CP094970.1"/>
</dbReference>